<dbReference type="FunFam" id="3.40.50.300:FF:000269">
    <property type="entry name" value="ATP-dependent RNA helicase SUPV3L1, mitochondrial"/>
    <property type="match status" value="1"/>
</dbReference>
<evidence type="ECO:0000256" key="1">
    <source>
        <dbReference type="ARBA" id="ARBA00001936"/>
    </source>
</evidence>
<dbReference type="STRING" id="1213857.N4VSQ0"/>
<keyword evidence="8" id="KW-0067">ATP-binding</keyword>
<accession>N4VSQ0</accession>
<feature type="region of interest" description="Disordered" evidence="12">
    <location>
        <begin position="16"/>
        <end position="46"/>
    </location>
</feature>
<evidence type="ECO:0000256" key="11">
    <source>
        <dbReference type="ARBA" id="ARBA00047984"/>
    </source>
</evidence>
<protein>
    <recommendedName>
        <fullName evidence="4">RNA helicase</fullName>
        <ecNumber evidence="4">3.6.4.13</ecNumber>
    </recommendedName>
</protein>
<dbReference type="Proteomes" id="UP000014480">
    <property type="component" value="Unassembled WGS sequence"/>
</dbReference>
<feature type="compositionally biased region" description="Basic and acidic residues" evidence="12">
    <location>
        <begin position="731"/>
        <end position="740"/>
    </location>
</feature>
<evidence type="ECO:0000256" key="7">
    <source>
        <dbReference type="ARBA" id="ARBA00022806"/>
    </source>
</evidence>
<dbReference type="PROSITE" id="PS51194">
    <property type="entry name" value="HELICASE_CTER"/>
    <property type="match status" value="1"/>
</dbReference>
<evidence type="ECO:0000256" key="3">
    <source>
        <dbReference type="ARBA" id="ARBA00004173"/>
    </source>
</evidence>
<dbReference type="GO" id="GO:0045025">
    <property type="term" value="C:mitochondrial degradosome"/>
    <property type="evidence" value="ECO:0007669"/>
    <property type="project" value="TreeGrafter"/>
</dbReference>
<dbReference type="SMART" id="SM00490">
    <property type="entry name" value="HELICc"/>
    <property type="match status" value="1"/>
</dbReference>
<dbReference type="FunFam" id="3.40.50.300:FF:000957">
    <property type="entry name" value="ATP-dependent RNA helicase SUV3L, mitochondrial"/>
    <property type="match status" value="1"/>
</dbReference>
<dbReference type="InterPro" id="IPR022192">
    <property type="entry name" value="SUV3_C"/>
</dbReference>
<dbReference type="Pfam" id="PF22527">
    <property type="entry name" value="DEXQc_Suv3"/>
    <property type="match status" value="1"/>
</dbReference>
<dbReference type="Pfam" id="PF00271">
    <property type="entry name" value="Helicase_C"/>
    <property type="match status" value="1"/>
</dbReference>
<keyword evidence="7 13" id="KW-0347">Helicase</keyword>
<dbReference type="PANTHER" id="PTHR12131:SF1">
    <property type="entry name" value="ATP-DEPENDENT RNA HELICASE SUPV3L1, MITOCHONDRIAL-RELATED"/>
    <property type="match status" value="1"/>
</dbReference>
<dbReference type="CDD" id="cd17913">
    <property type="entry name" value="DEXQc_Suv3"/>
    <property type="match status" value="1"/>
</dbReference>
<keyword evidence="6" id="KW-0378">Hydrolase</keyword>
<keyword evidence="10" id="KW-0496">Mitochondrion</keyword>
<proteinExistence type="predicted"/>
<feature type="region of interest" description="Disordered" evidence="12">
    <location>
        <begin position="706"/>
        <end position="790"/>
    </location>
</feature>
<organism evidence="13 14">
    <name type="scientific">Colletotrichum orbiculare (strain 104-T / ATCC 96160 / CBS 514.97 / LARS 414 / MAFF 240422)</name>
    <name type="common">Cucumber anthracnose fungus</name>
    <name type="synonym">Colletotrichum lagenarium</name>
    <dbReference type="NCBI Taxonomy" id="1213857"/>
    <lineage>
        <taxon>Eukaryota</taxon>
        <taxon>Fungi</taxon>
        <taxon>Dikarya</taxon>
        <taxon>Ascomycota</taxon>
        <taxon>Pezizomycotina</taxon>
        <taxon>Sordariomycetes</taxon>
        <taxon>Hypocreomycetidae</taxon>
        <taxon>Glomerellales</taxon>
        <taxon>Glomerellaceae</taxon>
        <taxon>Colletotrichum</taxon>
        <taxon>Colletotrichum orbiculare species complex</taxon>
    </lineage>
</organism>
<evidence type="ECO:0000256" key="10">
    <source>
        <dbReference type="ARBA" id="ARBA00023128"/>
    </source>
</evidence>
<evidence type="ECO:0000256" key="9">
    <source>
        <dbReference type="ARBA" id="ARBA00022946"/>
    </source>
</evidence>
<feature type="compositionally biased region" description="Basic and acidic residues" evidence="12">
    <location>
        <begin position="768"/>
        <end position="783"/>
    </location>
</feature>
<evidence type="ECO:0000256" key="12">
    <source>
        <dbReference type="SAM" id="MobiDB-lite"/>
    </source>
</evidence>
<evidence type="ECO:0000256" key="5">
    <source>
        <dbReference type="ARBA" id="ARBA00022741"/>
    </source>
</evidence>
<dbReference type="eggNOG" id="KOG0953">
    <property type="taxonomic scope" value="Eukaryota"/>
</dbReference>
<dbReference type="InterPro" id="IPR050699">
    <property type="entry name" value="RNA-DNA_Helicase"/>
</dbReference>
<feature type="compositionally biased region" description="Acidic residues" evidence="12">
    <location>
        <begin position="707"/>
        <end position="730"/>
    </location>
</feature>
<dbReference type="Gene3D" id="1.20.272.40">
    <property type="match status" value="1"/>
</dbReference>
<comment type="subcellular location">
    <subcellularLocation>
        <location evidence="3">Mitochondrion</location>
    </subcellularLocation>
</comment>
<dbReference type="InterPro" id="IPR001650">
    <property type="entry name" value="Helicase_C-like"/>
</dbReference>
<comment type="cofactor">
    <cofactor evidence="2">
        <name>Mg(2+)</name>
        <dbReference type="ChEBI" id="CHEBI:18420"/>
    </cofactor>
</comment>
<keyword evidence="9" id="KW-0809">Transit peptide</keyword>
<dbReference type="GO" id="GO:0005524">
    <property type="term" value="F:ATP binding"/>
    <property type="evidence" value="ECO:0007669"/>
    <property type="project" value="UniProtKB-KW"/>
</dbReference>
<dbReference type="GO" id="GO:0016787">
    <property type="term" value="F:hydrolase activity"/>
    <property type="evidence" value="ECO:0007669"/>
    <property type="project" value="UniProtKB-KW"/>
</dbReference>
<dbReference type="Pfam" id="PF12513">
    <property type="entry name" value="SUV3_C"/>
    <property type="match status" value="1"/>
</dbReference>
<dbReference type="GO" id="GO:0000965">
    <property type="term" value="P:mitochondrial RNA 3'-end processing"/>
    <property type="evidence" value="ECO:0007669"/>
    <property type="project" value="TreeGrafter"/>
</dbReference>
<dbReference type="InterPro" id="IPR055206">
    <property type="entry name" value="DEXQc_SUV3"/>
</dbReference>
<dbReference type="GO" id="GO:0003724">
    <property type="term" value="F:RNA helicase activity"/>
    <property type="evidence" value="ECO:0007669"/>
    <property type="project" value="UniProtKB-EC"/>
</dbReference>
<evidence type="ECO:0000256" key="2">
    <source>
        <dbReference type="ARBA" id="ARBA00001946"/>
    </source>
</evidence>
<gene>
    <name evidence="13" type="ORF">Cob_v012374</name>
</gene>
<dbReference type="EC" id="3.6.4.13" evidence="4"/>
<dbReference type="InterPro" id="IPR027417">
    <property type="entry name" value="P-loop_NTPase"/>
</dbReference>
<comment type="catalytic activity">
    <reaction evidence="11">
        <text>ATP + H2O = ADP + phosphate + H(+)</text>
        <dbReference type="Rhea" id="RHEA:13065"/>
        <dbReference type="ChEBI" id="CHEBI:15377"/>
        <dbReference type="ChEBI" id="CHEBI:15378"/>
        <dbReference type="ChEBI" id="CHEBI:30616"/>
        <dbReference type="ChEBI" id="CHEBI:43474"/>
        <dbReference type="ChEBI" id="CHEBI:456216"/>
        <dbReference type="EC" id="3.6.4.13"/>
    </reaction>
</comment>
<reference evidence="14" key="2">
    <citation type="journal article" date="2019" name="Mol. Plant Microbe Interact.">
        <title>Genome sequence resources for four phytopathogenic fungi from the Colletotrichum orbiculare species complex.</title>
        <authorList>
            <person name="Gan P."/>
            <person name="Tsushima A."/>
            <person name="Narusaka M."/>
            <person name="Narusaka Y."/>
            <person name="Takano Y."/>
            <person name="Kubo Y."/>
            <person name="Shirasu K."/>
        </authorList>
    </citation>
    <scope>GENOME REANNOTATION</scope>
    <source>
        <strain evidence="14">104-T / ATCC 96160 / CBS 514.97 / LARS 414 / MAFF 240422</strain>
    </source>
</reference>
<keyword evidence="5" id="KW-0547">Nucleotide-binding</keyword>
<dbReference type="CDD" id="cd18805">
    <property type="entry name" value="SF2_C_suv3"/>
    <property type="match status" value="1"/>
</dbReference>
<dbReference type="OrthoDB" id="6692397at2759"/>
<dbReference type="InterPro" id="IPR044774">
    <property type="entry name" value="Suv3_DEXQc"/>
</dbReference>
<evidence type="ECO:0000256" key="8">
    <source>
        <dbReference type="ARBA" id="ARBA00022840"/>
    </source>
</evidence>
<dbReference type="Pfam" id="PF18147">
    <property type="entry name" value="Suv3_C_1"/>
    <property type="match status" value="1"/>
</dbReference>
<dbReference type="EMBL" id="AMCV02000048">
    <property type="protein sequence ID" value="TDZ14770.1"/>
    <property type="molecule type" value="Genomic_DNA"/>
</dbReference>
<dbReference type="AlphaFoldDB" id="N4VSQ0"/>
<evidence type="ECO:0000256" key="6">
    <source>
        <dbReference type="ARBA" id="ARBA00022801"/>
    </source>
</evidence>
<keyword evidence="14" id="KW-1185">Reference proteome</keyword>
<dbReference type="InterPro" id="IPR041082">
    <property type="entry name" value="Suv3_C_1"/>
</dbReference>
<evidence type="ECO:0000313" key="13">
    <source>
        <dbReference type="EMBL" id="TDZ14770.1"/>
    </source>
</evidence>
<dbReference type="PANTHER" id="PTHR12131">
    <property type="entry name" value="ATP-DEPENDENT RNA AND DNA HELICASE"/>
    <property type="match status" value="1"/>
</dbReference>
<comment type="caution">
    <text evidence="13">The sequence shown here is derived from an EMBL/GenBank/DDBJ whole genome shotgun (WGS) entry which is preliminary data.</text>
</comment>
<name>N4VSQ0_COLOR</name>
<dbReference type="Gene3D" id="1.20.58.1080">
    <property type="match status" value="1"/>
</dbReference>
<reference evidence="14" key="1">
    <citation type="journal article" date="2013" name="New Phytol.">
        <title>Comparative genomic and transcriptomic analyses reveal the hemibiotrophic stage shift of Colletotrichum fungi.</title>
        <authorList>
            <person name="Gan P."/>
            <person name="Ikeda K."/>
            <person name="Irieda H."/>
            <person name="Narusaka M."/>
            <person name="O'Connell R.J."/>
            <person name="Narusaka Y."/>
            <person name="Takano Y."/>
            <person name="Kubo Y."/>
            <person name="Shirasu K."/>
        </authorList>
    </citation>
    <scope>NUCLEOTIDE SEQUENCE [LARGE SCALE GENOMIC DNA]</scope>
    <source>
        <strain evidence="14">104-T / ATCC 96160 / CBS 514.97 / LARS 414 / MAFF 240422</strain>
    </source>
</reference>
<comment type="cofactor">
    <cofactor evidence="1">
        <name>Mn(2+)</name>
        <dbReference type="ChEBI" id="CHEBI:29035"/>
    </cofactor>
</comment>
<dbReference type="HOGENOM" id="CLU_010647_1_1_1"/>
<evidence type="ECO:0000256" key="4">
    <source>
        <dbReference type="ARBA" id="ARBA00012552"/>
    </source>
</evidence>
<evidence type="ECO:0000313" key="14">
    <source>
        <dbReference type="Proteomes" id="UP000014480"/>
    </source>
</evidence>
<feature type="compositionally biased region" description="Basic and acidic residues" evidence="12">
    <location>
        <begin position="748"/>
        <end position="758"/>
    </location>
</feature>
<sequence>MRPALRLAARASSAMGGKSIAAAMQAPTSDHRTRSKHPSKQTSNLNRLYEKNKYETFRTMILAQFQRVLNAMGAYSDKNREYQNFGIRSEHGLNNEIQLFRETIQKSIHLANKGVTLRKENPLFWTLRNAFIRGDIKGLTSELRYSFQSFMMRSRLHHTTPRQTKLADLRYPMEWFPATRAMQRTIHLHVGPTNSGKTYHALKALENANSGIYGGPLRLLAHEIYSRFQAKGKPTAMITGEEQRIPEDEDNYFISCTVEMTPLNRMVDVAVLDEIQMIGDKDRGWAWTQALLGVMAREVHLCGEERVVDLIKSICSSIGDKCIVHHYQRLSPLETMKESLGNDLTKLEKGDAVVAFTRVNLHGLKNAIEDATGRRCAIVYGSLPPETRAQQAALFNDPDNDYDFLVASDAIGMGLNLEIKRVIFETSTKHDGTQFRVLSTSEIKQIGGRAGRYKTARHASSDATATEVVERKMGYVTTLDDADLSTIEQAFHTNAEPLEAACIHPPSFVIEGFAEYFPPDTPLSFIMLRLRELAPVSHRFVVNVPEMALQVADIIQEFPMTISERIMILNAPVSLRTEEMSNIVREIARCVSTRRDGALYDIKSINLELLDATLEDFQDQGKKYLRAIESLHQSITLYLWLSYRFPSIFVSQALAFHIKMFVEEKIEHYLAHNTVYETDAHQQLRDIQRQIALKNNSTQEMLKIQPEEEEHEDDSAEQDGEPLVGDEGELEDLKESHVTSEEPVLDQKLAEEHSDNDKNQQLSDETPGNDKEKDDSRENDEQGKASSASG</sequence>
<dbReference type="Gene3D" id="3.40.50.300">
    <property type="entry name" value="P-loop containing nucleotide triphosphate hydrolases"/>
    <property type="match status" value="2"/>
</dbReference>
<dbReference type="SUPFAM" id="SSF52540">
    <property type="entry name" value="P-loop containing nucleoside triphosphate hydrolases"/>
    <property type="match status" value="1"/>
</dbReference>